<dbReference type="RefSeq" id="WP_168110198.1">
    <property type="nucleotide sequence ID" value="NZ_VTOX01000015.1"/>
</dbReference>
<sequence length="118" mass="13519">MDVDKRLPRQLFSSTQQSPYDDCPKLFMPPTHLLRDRQLNEIVPRLVPCRGNLFSGRNARLVGIVQVGEEPINLIRGRQFVQHAIMDSCERNLQGARRRRNPVVVHPSSLRAAVVVRL</sequence>
<dbReference type="AlphaFoldDB" id="A0A7X6DKW0"/>
<dbReference type="EMBL" id="VTOX01000015">
    <property type="protein sequence ID" value="NKE69059.1"/>
    <property type="molecule type" value="Genomic_DNA"/>
</dbReference>
<evidence type="ECO:0000313" key="2">
    <source>
        <dbReference type="EMBL" id="NKE69059.1"/>
    </source>
</evidence>
<comment type="caution">
    <text evidence="2">The sequence shown here is derived from an EMBL/GenBank/DDBJ whole genome shotgun (WGS) entry which is preliminary data.</text>
</comment>
<feature type="region of interest" description="Disordered" evidence="1">
    <location>
        <begin position="1"/>
        <end position="21"/>
    </location>
</feature>
<name>A0A7X6DKW0_9BURK</name>
<proteinExistence type="predicted"/>
<protein>
    <submittedName>
        <fullName evidence="2">Uncharacterized protein</fullName>
    </submittedName>
</protein>
<evidence type="ECO:0000313" key="3">
    <source>
        <dbReference type="Proteomes" id="UP000521868"/>
    </source>
</evidence>
<accession>A0A7X6DKW0</accession>
<dbReference type="Proteomes" id="UP000521868">
    <property type="component" value="Unassembled WGS sequence"/>
</dbReference>
<evidence type="ECO:0000256" key="1">
    <source>
        <dbReference type="SAM" id="MobiDB-lite"/>
    </source>
</evidence>
<keyword evidence="3" id="KW-1185">Reference proteome</keyword>
<reference evidence="2 3" key="1">
    <citation type="journal article" date="2020" name="Nature">
        <title>Bacterial chemolithoautotrophy via manganese oxidation.</title>
        <authorList>
            <person name="Yu H."/>
            <person name="Leadbetter J.R."/>
        </authorList>
    </citation>
    <scope>NUCLEOTIDE SEQUENCE [LARGE SCALE GENOMIC DNA]</scope>
    <source>
        <strain evidence="2 3">RBP-1</strain>
    </source>
</reference>
<organism evidence="2 3">
    <name type="scientific">Ramlibacter lithotrophicus</name>
    <dbReference type="NCBI Taxonomy" id="2606681"/>
    <lineage>
        <taxon>Bacteria</taxon>
        <taxon>Pseudomonadati</taxon>
        <taxon>Pseudomonadota</taxon>
        <taxon>Betaproteobacteria</taxon>
        <taxon>Burkholderiales</taxon>
        <taxon>Comamonadaceae</taxon>
        <taxon>Ramlibacter</taxon>
    </lineage>
</organism>
<gene>
    <name evidence="2" type="ORF">RAMLITH_24910</name>
</gene>